<comment type="caution">
    <text evidence="2">The sequence shown here is derived from an EMBL/GenBank/DDBJ whole genome shotgun (WGS) entry which is preliminary data.</text>
</comment>
<evidence type="ECO:0000313" key="3">
    <source>
        <dbReference type="Proteomes" id="UP001212498"/>
    </source>
</evidence>
<reference evidence="2 3" key="1">
    <citation type="submission" date="2022-11" db="EMBL/GenBank/DDBJ databases">
        <title>Nonomuraea corallina sp. nov., a new species of the genus Nonomuraea isolated from sea side sediment in Thai sea.</title>
        <authorList>
            <person name="Ngamcharungchit C."/>
            <person name="Matsumoto A."/>
            <person name="Suriyachadkun C."/>
            <person name="Panbangred W."/>
            <person name="Inahashi Y."/>
            <person name="Intra B."/>
        </authorList>
    </citation>
    <scope>NUCLEOTIDE SEQUENCE [LARGE SCALE GENOMIC DNA]</scope>
    <source>
        <strain evidence="2 3">DSM 43553</strain>
    </source>
</reference>
<organism evidence="2 3">
    <name type="scientific">Nonomuraea ferruginea</name>
    <dbReference type="NCBI Taxonomy" id="46174"/>
    <lineage>
        <taxon>Bacteria</taxon>
        <taxon>Bacillati</taxon>
        <taxon>Actinomycetota</taxon>
        <taxon>Actinomycetes</taxon>
        <taxon>Streptosporangiales</taxon>
        <taxon>Streptosporangiaceae</taxon>
        <taxon>Nonomuraea</taxon>
    </lineage>
</organism>
<keyword evidence="1" id="KW-1133">Transmembrane helix</keyword>
<sequence length="75" mass="8141">MVTGQKPASRLRAVPPRLWMALVLLILAVVFIVQNQQDATIQLFMIVLVAPLWITLVVCTAIGMVIGALMGRRGG</sequence>
<evidence type="ECO:0000313" key="2">
    <source>
        <dbReference type="EMBL" id="MDA0643398.1"/>
    </source>
</evidence>
<keyword evidence="1" id="KW-0472">Membrane</keyword>
<dbReference type="RefSeq" id="WP_148036527.1">
    <property type="nucleotide sequence ID" value="NZ_BAABFD010000028.1"/>
</dbReference>
<gene>
    <name evidence="2" type="ORF">OUY24_22445</name>
</gene>
<evidence type="ECO:0000256" key="1">
    <source>
        <dbReference type="SAM" id="Phobius"/>
    </source>
</evidence>
<proteinExistence type="predicted"/>
<accession>A0ABT4T2G0</accession>
<protein>
    <submittedName>
        <fullName evidence="2">LapA family protein</fullName>
    </submittedName>
</protein>
<feature type="transmembrane region" description="Helical" evidence="1">
    <location>
        <begin position="18"/>
        <end position="35"/>
    </location>
</feature>
<dbReference type="EMBL" id="JAPNUD010000066">
    <property type="protein sequence ID" value="MDA0643398.1"/>
    <property type="molecule type" value="Genomic_DNA"/>
</dbReference>
<dbReference type="Proteomes" id="UP001212498">
    <property type="component" value="Unassembled WGS sequence"/>
</dbReference>
<keyword evidence="1" id="KW-0812">Transmembrane</keyword>
<feature type="transmembrane region" description="Helical" evidence="1">
    <location>
        <begin position="41"/>
        <end position="69"/>
    </location>
</feature>
<keyword evidence="3" id="KW-1185">Reference proteome</keyword>
<name>A0ABT4T2G0_9ACTN</name>